<protein>
    <recommendedName>
        <fullName evidence="7">C2H2-type domain-containing protein</fullName>
    </recommendedName>
</protein>
<dbReference type="PROSITE" id="PS00028">
    <property type="entry name" value="ZINC_FINGER_C2H2_1"/>
    <property type="match status" value="1"/>
</dbReference>
<dbReference type="SUPFAM" id="SSF57667">
    <property type="entry name" value="beta-beta-alpha zinc fingers"/>
    <property type="match status" value="1"/>
</dbReference>
<dbReference type="Gene3D" id="3.30.160.60">
    <property type="entry name" value="Classic Zinc Finger"/>
    <property type="match status" value="1"/>
</dbReference>
<dbReference type="InterPro" id="IPR036236">
    <property type="entry name" value="Znf_C2H2_sf"/>
</dbReference>
<reference evidence="8" key="1">
    <citation type="submission" date="2022-11" db="UniProtKB">
        <authorList>
            <consortium name="EnsemblMetazoa"/>
        </authorList>
    </citation>
    <scope>IDENTIFICATION</scope>
</reference>
<dbReference type="GeneID" id="119727989"/>
<dbReference type="Proteomes" id="UP000887568">
    <property type="component" value="Unplaced"/>
</dbReference>
<dbReference type="EnsemblMetazoa" id="XM_038200070.1">
    <property type="protein sequence ID" value="XP_038055998.1"/>
    <property type="gene ID" value="LOC119727989"/>
</dbReference>
<sequence>MNTISAVKPYACHQCDKRFGRRYNLLRHTENAHAEDESDIDEVEVDNSEPEFKSSRFEDPEMENYETESTYDEEEDLEENDSESVTEVEDDESSDEDESSSDLEDNAAYLDWLGEAKEAIDEMWSEKHEKYINEGIKIMDEIEDRVNHSGILLPTAVSRVISKHQAKFDGLFHQLDEDDVNEEDSDD</sequence>
<keyword evidence="4" id="KW-0862">Zinc</keyword>
<dbReference type="InterPro" id="IPR013087">
    <property type="entry name" value="Znf_C2H2_type"/>
</dbReference>
<feature type="region of interest" description="Disordered" evidence="6">
    <location>
        <begin position="30"/>
        <end position="106"/>
    </location>
</feature>
<feature type="compositionally biased region" description="Acidic residues" evidence="6">
    <location>
        <begin position="60"/>
        <end position="105"/>
    </location>
</feature>
<name>A0A913ZWG9_PATMI</name>
<organism evidence="8 9">
    <name type="scientific">Patiria miniata</name>
    <name type="common">Bat star</name>
    <name type="synonym">Asterina miniata</name>
    <dbReference type="NCBI Taxonomy" id="46514"/>
    <lineage>
        <taxon>Eukaryota</taxon>
        <taxon>Metazoa</taxon>
        <taxon>Echinodermata</taxon>
        <taxon>Eleutherozoa</taxon>
        <taxon>Asterozoa</taxon>
        <taxon>Asteroidea</taxon>
        <taxon>Valvatacea</taxon>
        <taxon>Valvatida</taxon>
        <taxon>Asterinidae</taxon>
        <taxon>Patiria</taxon>
    </lineage>
</organism>
<feature type="compositionally biased region" description="Basic and acidic residues" evidence="6">
    <location>
        <begin position="50"/>
        <end position="59"/>
    </location>
</feature>
<proteinExistence type="predicted"/>
<evidence type="ECO:0000313" key="9">
    <source>
        <dbReference type="Proteomes" id="UP000887568"/>
    </source>
</evidence>
<keyword evidence="9" id="KW-1185">Reference proteome</keyword>
<keyword evidence="1" id="KW-0479">Metal-binding</keyword>
<evidence type="ECO:0000256" key="1">
    <source>
        <dbReference type="ARBA" id="ARBA00022723"/>
    </source>
</evidence>
<evidence type="ECO:0000259" key="7">
    <source>
        <dbReference type="PROSITE" id="PS50157"/>
    </source>
</evidence>
<dbReference type="RefSeq" id="XP_038055998.1">
    <property type="nucleotide sequence ID" value="XM_038200070.1"/>
</dbReference>
<dbReference type="AlphaFoldDB" id="A0A913ZWG9"/>
<evidence type="ECO:0000256" key="4">
    <source>
        <dbReference type="ARBA" id="ARBA00022833"/>
    </source>
</evidence>
<evidence type="ECO:0000256" key="6">
    <source>
        <dbReference type="SAM" id="MobiDB-lite"/>
    </source>
</evidence>
<evidence type="ECO:0000256" key="2">
    <source>
        <dbReference type="ARBA" id="ARBA00022737"/>
    </source>
</evidence>
<dbReference type="FunFam" id="3.30.160.60:FF:000100">
    <property type="entry name" value="Zinc finger 45-like"/>
    <property type="match status" value="1"/>
</dbReference>
<evidence type="ECO:0000256" key="3">
    <source>
        <dbReference type="ARBA" id="ARBA00022771"/>
    </source>
</evidence>
<feature type="domain" description="C2H2-type" evidence="7">
    <location>
        <begin position="10"/>
        <end position="38"/>
    </location>
</feature>
<keyword evidence="3 5" id="KW-0863">Zinc-finger</keyword>
<evidence type="ECO:0000256" key="5">
    <source>
        <dbReference type="PROSITE-ProRule" id="PRU00042"/>
    </source>
</evidence>
<feature type="compositionally biased region" description="Acidic residues" evidence="6">
    <location>
        <begin position="36"/>
        <end position="49"/>
    </location>
</feature>
<dbReference type="PROSITE" id="PS50157">
    <property type="entry name" value="ZINC_FINGER_C2H2_2"/>
    <property type="match status" value="1"/>
</dbReference>
<evidence type="ECO:0000313" key="8">
    <source>
        <dbReference type="EnsemblMetazoa" id="XP_038055998.1"/>
    </source>
</evidence>
<accession>A0A913ZWG9</accession>
<dbReference type="GO" id="GO:0008270">
    <property type="term" value="F:zinc ion binding"/>
    <property type="evidence" value="ECO:0007669"/>
    <property type="project" value="UniProtKB-KW"/>
</dbReference>
<keyword evidence="2" id="KW-0677">Repeat</keyword>